<keyword evidence="6" id="KW-1185">Reference proteome</keyword>
<feature type="compositionally biased region" description="Basic residues" evidence="3">
    <location>
        <begin position="786"/>
        <end position="800"/>
    </location>
</feature>
<feature type="compositionally biased region" description="Low complexity" evidence="3">
    <location>
        <begin position="17"/>
        <end position="29"/>
    </location>
</feature>
<dbReference type="AlphaFoldDB" id="A0ABD1LUB1"/>
<feature type="region of interest" description="Disordered" evidence="3">
    <location>
        <begin position="1"/>
        <end position="30"/>
    </location>
</feature>
<dbReference type="InterPro" id="IPR023231">
    <property type="entry name" value="GSKIP_dom_sf"/>
</dbReference>
<dbReference type="SUPFAM" id="SSF48452">
    <property type="entry name" value="TPR-like"/>
    <property type="match status" value="1"/>
</dbReference>
<dbReference type="PANTHER" id="PTHR12601:SF6">
    <property type="entry name" value="CLUSTERED MITOCHONDRIA PROTEIN HOMOLOG"/>
    <property type="match status" value="1"/>
</dbReference>
<dbReference type="PROSITE" id="PS50005">
    <property type="entry name" value="TPR"/>
    <property type="match status" value="1"/>
</dbReference>
<dbReference type="Pfam" id="PF15044">
    <property type="entry name" value="CLU_N"/>
    <property type="match status" value="1"/>
</dbReference>
<comment type="caution">
    <text evidence="5">The sequence shown here is derived from an EMBL/GenBank/DDBJ whole genome shotgun (WGS) entry which is preliminary data.</text>
</comment>
<dbReference type="InterPro" id="IPR011990">
    <property type="entry name" value="TPR-like_helical_dom_sf"/>
</dbReference>
<dbReference type="PANTHER" id="PTHR12601">
    <property type="entry name" value="EUKARYOTIC TRANSLATION INITIATION FACTOR 3 SUBUNIT EIF-3"/>
    <property type="match status" value="1"/>
</dbReference>
<dbReference type="InterPro" id="IPR007967">
    <property type="entry name" value="GSKIP_dom"/>
</dbReference>
<feature type="region of interest" description="Disordered" evidence="3">
    <location>
        <begin position="1200"/>
        <end position="1247"/>
    </location>
</feature>
<dbReference type="Proteomes" id="UP001603857">
    <property type="component" value="Unassembled WGS sequence"/>
</dbReference>
<dbReference type="Gene3D" id="1.25.40.10">
    <property type="entry name" value="Tetratricopeptide repeat domain"/>
    <property type="match status" value="1"/>
</dbReference>
<protein>
    <recommendedName>
        <fullName evidence="4">Clu domain-containing protein</fullName>
    </recommendedName>
</protein>
<accession>A0ABD1LUB1</accession>
<dbReference type="Pfam" id="PF12807">
    <property type="entry name" value="eIF3_p135"/>
    <property type="match status" value="2"/>
</dbReference>
<evidence type="ECO:0000259" key="4">
    <source>
        <dbReference type="PROSITE" id="PS51823"/>
    </source>
</evidence>
<keyword evidence="2" id="KW-0802">TPR repeat</keyword>
<feature type="domain" description="Clu" evidence="4">
    <location>
        <begin position="319"/>
        <end position="625"/>
    </location>
</feature>
<feature type="region of interest" description="Disordered" evidence="3">
    <location>
        <begin position="142"/>
        <end position="177"/>
    </location>
</feature>
<dbReference type="SUPFAM" id="SSF103107">
    <property type="entry name" value="Hypothetical protein c14orf129, hspc210"/>
    <property type="match status" value="1"/>
</dbReference>
<dbReference type="FunFam" id="3.30.2280.10:FF:000002">
    <property type="entry name" value="Clustered mitochondria protein homolog"/>
    <property type="match status" value="1"/>
</dbReference>
<dbReference type="PROSITE" id="PS51823">
    <property type="entry name" value="CLU"/>
    <property type="match status" value="1"/>
</dbReference>
<proteinExistence type="predicted"/>
<dbReference type="Gene3D" id="3.30.2280.10">
    <property type="entry name" value="Hypothetical protein (hspc210)"/>
    <property type="match status" value="1"/>
</dbReference>
<evidence type="ECO:0000256" key="1">
    <source>
        <dbReference type="ARBA" id="ARBA00022490"/>
    </source>
</evidence>
<feature type="repeat" description="TPR" evidence="2">
    <location>
        <begin position="1018"/>
        <end position="1051"/>
    </location>
</feature>
<dbReference type="Pfam" id="PF13236">
    <property type="entry name" value="CLU"/>
    <property type="match status" value="1"/>
</dbReference>
<dbReference type="InterPro" id="IPR028275">
    <property type="entry name" value="CLU_N"/>
</dbReference>
<gene>
    <name evidence="5" type="ORF">Fmac_025538</name>
</gene>
<dbReference type="EMBL" id="JBGMDY010000008">
    <property type="protein sequence ID" value="KAL2326480.1"/>
    <property type="molecule type" value="Genomic_DNA"/>
</dbReference>
<dbReference type="InterPro" id="IPR025697">
    <property type="entry name" value="CLU_dom"/>
</dbReference>
<dbReference type="InterPro" id="IPR027523">
    <property type="entry name" value="CLU_prot"/>
</dbReference>
<dbReference type="InterPro" id="IPR019734">
    <property type="entry name" value="TPR_rpt"/>
</dbReference>
<feature type="region of interest" description="Disordered" evidence="3">
    <location>
        <begin position="781"/>
        <end position="800"/>
    </location>
</feature>
<dbReference type="Pfam" id="PF05303">
    <property type="entry name" value="GSKIP_dom"/>
    <property type="match status" value="1"/>
</dbReference>
<dbReference type="CDD" id="cd15466">
    <property type="entry name" value="CLU-central"/>
    <property type="match status" value="1"/>
</dbReference>
<feature type="compositionally biased region" description="Basic residues" evidence="3">
    <location>
        <begin position="1"/>
        <end position="16"/>
    </location>
</feature>
<organism evidence="5 6">
    <name type="scientific">Flemingia macrophylla</name>
    <dbReference type="NCBI Taxonomy" id="520843"/>
    <lineage>
        <taxon>Eukaryota</taxon>
        <taxon>Viridiplantae</taxon>
        <taxon>Streptophyta</taxon>
        <taxon>Embryophyta</taxon>
        <taxon>Tracheophyta</taxon>
        <taxon>Spermatophyta</taxon>
        <taxon>Magnoliopsida</taxon>
        <taxon>eudicotyledons</taxon>
        <taxon>Gunneridae</taxon>
        <taxon>Pentapetalae</taxon>
        <taxon>rosids</taxon>
        <taxon>fabids</taxon>
        <taxon>Fabales</taxon>
        <taxon>Fabaceae</taxon>
        <taxon>Papilionoideae</taxon>
        <taxon>50 kb inversion clade</taxon>
        <taxon>NPAAA clade</taxon>
        <taxon>indigoferoid/millettioid clade</taxon>
        <taxon>Phaseoleae</taxon>
        <taxon>Flemingia</taxon>
    </lineage>
</organism>
<evidence type="ECO:0000313" key="5">
    <source>
        <dbReference type="EMBL" id="KAL2326480.1"/>
    </source>
</evidence>
<keyword evidence="1" id="KW-0963">Cytoplasm</keyword>
<dbReference type="Pfam" id="PF13424">
    <property type="entry name" value="TPR_12"/>
    <property type="match status" value="1"/>
</dbReference>
<evidence type="ECO:0000313" key="6">
    <source>
        <dbReference type="Proteomes" id="UP001603857"/>
    </source>
</evidence>
<feature type="region of interest" description="Disordered" evidence="3">
    <location>
        <begin position="431"/>
        <end position="470"/>
    </location>
</feature>
<dbReference type="InterPro" id="IPR033646">
    <property type="entry name" value="CLU-central"/>
</dbReference>
<name>A0ABD1LUB1_9FABA</name>
<sequence length="1247" mass="138348">MAAKPGKGRGRKKASRNNHNNNNASSVNVTMEKNTAIVHEKQNAAETERKQGEKIEIQLTEEDTVMDIKQFLLESKETCYVTCYDLLLRANDGSVHHVHDYNVISEVYDITKGGVFLEMVPALYDDRSIRVHVRHTKELLSLSDPNAPLSASPVPQNEKEQNKARNSGDTLKSEVPELPGLDYTEDVSDLLNNVLPPPPEDVKCVESILFSAFNPPPRYRRLVGDLLYLDVTTLEGNALCITGSTRMFYVNSCTAENFDPRPNKATLEATTLAALLQKISPMFKKAFREILDQKAAAHCFENVQPVLLPNSWLGSYPVPDHRRNSDRAANSLTLLYGSEPLGMPREWNEELQTCRELPHTTPLERLMRDRALYRVTSDFVDAAISGAVGVINGCIPPINSTDPEHLYMFLHNNIFFSVAVDTDLQKLSKKSTDVKSKTWSTGTPHSSSDKSSDVQVPNGGDHDGSSSEDSINGIEVVQDIHPESGQAESDMATYASVNNDLNGTKAYLEADVPGLYNLAVAIIDYRGHRVLAQSVLPGILQGDSLDTLVYGSLDNGKKIVWNEDFHSKVLEAAKRLHLKEHSVIDGSGNISKLAVAVDSKGIIGSDKRHYLLDLLRVTPRDANYTGPGSQNCILRSELINVFCQNFMKEKKSKDAKEHFSASPESSDHLDEIVFNPNVFTEFKLAGSPEEIDADENNVRKVSQYLTDVVVPKFIEDLSAHRVTPIDGQTLTEALHAHGINVRYIGKDILRDTDDHDVAPALSHLFNCLFGRCHALGVKEYTGHQSPGKHSRRQARRRGRKSLRNSQPLYMLVDSETLWSDIHKFAVIKYKFELSADDRLCVKKIFVLRNLCLKVGVTIAARKYDLNSTRPFQTSDILDLCPIVKHSMPVSKEAKELVEMGKLQFDEVTGPMHRDVATCCRYVMVVSVYVKYLAMISYHNGDMGGSLAHTQRELIINERCLGLDHPDTAHRQSLFCSSCYCNMALFYHGLHHTELSLHYMARALLLLNLSSGPDHPDIASTFINVAMIYQDMKNTNIALRYLQEALKKNERLLGKEHIQTALCYHALAIAFNSIGAFNLSLQHEKRTFDILVNQLGEGDSKTRDALNWMNSFKMRELQGAGGSETSGLSVNKSLNAALIGETLPRGRGIDERAARAVAGVRRKAAAKGLLRPPVRVQAQAVSSLTQLLHFINSGMAPDAVKNGCAHPKKEDNDLPANDAKNDREQVPAGLGEGLTSLDAKKRKAKVGA</sequence>
<evidence type="ECO:0000256" key="2">
    <source>
        <dbReference type="PROSITE-ProRule" id="PRU00339"/>
    </source>
</evidence>
<feature type="compositionally biased region" description="Polar residues" evidence="3">
    <location>
        <begin position="437"/>
        <end position="446"/>
    </location>
</feature>
<reference evidence="5 6" key="1">
    <citation type="submission" date="2024-08" db="EMBL/GenBank/DDBJ databases">
        <title>Insights into the chromosomal genome structure of Flemingia macrophylla.</title>
        <authorList>
            <person name="Ding Y."/>
            <person name="Zhao Y."/>
            <person name="Bi W."/>
            <person name="Wu M."/>
            <person name="Zhao G."/>
            <person name="Gong Y."/>
            <person name="Li W."/>
            <person name="Zhang P."/>
        </authorList>
    </citation>
    <scope>NUCLEOTIDE SEQUENCE [LARGE SCALE GENOMIC DNA]</scope>
    <source>
        <strain evidence="5">DYQJB</strain>
        <tissue evidence="5">Leaf</tissue>
    </source>
</reference>
<evidence type="ECO:0000256" key="3">
    <source>
        <dbReference type="SAM" id="MobiDB-lite"/>
    </source>
</evidence>